<dbReference type="EMBL" id="VDCV01000008">
    <property type="protein sequence ID" value="KAB5544215.1"/>
    <property type="molecule type" value="Genomic_DNA"/>
</dbReference>
<evidence type="ECO:0000313" key="9">
    <source>
        <dbReference type="EMBL" id="KAB5544215.1"/>
    </source>
</evidence>
<keyword evidence="6" id="KW-0812">Transmembrane</keyword>
<keyword evidence="3" id="KW-0508">mRNA splicing</keyword>
<comment type="subcellular location">
    <subcellularLocation>
        <location evidence="1">Nucleus</location>
    </subcellularLocation>
</comment>
<dbReference type="InterPro" id="IPR010541">
    <property type="entry name" value="Prp3_C"/>
</dbReference>
<dbReference type="Pfam" id="PF06544">
    <property type="entry name" value="Prp3_C"/>
    <property type="match status" value="1"/>
</dbReference>
<dbReference type="GO" id="GO:0000398">
    <property type="term" value="P:mRNA splicing, via spliceosome"/>
    <property type="evidence" value="ECO:0007669"/>
    <property type="project" value="InterPro"/>
</dbReference>
<reference evidence="10" key="1">
    <citation type="journal article" date="2019" name="Gigascience">
        <title>De novo genome assembly of the endangered Acer yangbiense, a plant species with extremely small populations endemic to Yunnan Province, China.</title>
        <authorList>
            <person name="Yang J."/>
            <person name="Wariss H.M."/>
            <person name="Tao L."/>
            <person name="Zhang R."/>
            <person name="Yun Q."/>
            <person name="Hollingsworth P."/>
            <person name="Dao Z."/>
            <person name="Luo G."/>
            <person name="Guo H."/>
            <person name="Ma Y."/>
            <person name="Sun W."/>
        </authorList>
    </citation>
    <scope>NUCLEOTIDE SEQUENCE [LARGE SCALE GENOMIC DNA]</scope>
    <source>
        <strain evidence="10">cv. br00</strain>
    </source>
</reference>
<feature type="compositionally biased region" description="Basic and acidic residues" evidence="5">
    <location>
        <begin position="126"/>
        <end position="153"/>
    </location>
</feature>
<evidence type="ECO:0000256" key="6">
    <source>
        <dbReference type="SAM" id="Phobius"/>
    </source>
</evidence>
<dbReference type="PANTHER" id="PTHR14212:SF0">
    <property type="entry name" value="U4_U6 SMALL NUCLEAR RIBONUCLEOPROTEIN PRP3"/>
    <property type="match status" value="1"/>
</dbReference>
<keyword evidence="6" id="KW-1133">Transmembrane helix</keyword>
<keyword evidence="6" id="KW-0472">Membrane</keyword>
<evidence type="ECO:0000256" key="3">
    <source>
        <dbReference type="ARBA" id="ARBA00023187"/>
    </source>
</evidence>
<evidence type="ECO:0000256" key="2">
    <source>
        <dbReference type="ARBA" id="ARBA00022664"/>
    </source>
</evidence>
<keyword evidence="2" id="KW-0507">mRNA processing</keyword>
<accession>A0A5N5LN41</accession>
<evidence type="ECO:0000259" key="8">
    <source>
        <dbReference type="Pfam" id="PF08572"/>
    </source>
</evidence>
<feature type="compositionally biased region" description="Polar residues" evidence="5">
    <location>
        <begin position="421"/>
        <end position="436"/>
    </location>
</feature>
<dbReference type="Proteomes" id="UP000326939">
    <property type="component" value="Chromosome 8"/>
</dbReference>
<feature type="region of interest" description="Disordered" evidence="5">
    <location>
        <begin position="1"/>
        <end position="200"/>
    </location>
</feature>
<dbReference type="CDD" id="cd24162">
    <property type="entry name" value="Prp3_C"/>
    <property type="match status" value="1"/>
</dbReference>
<feature type="compositionally biased region" description="Basic and acidic residues" evidence="5">
    <location>
        <begin position="1"/>
        <end position="43"/>
    </location>
</feature>
<evidence type="ECO:0000313" key="10">
    <source>
        <dbReference type="Proteomes" id="UP000326939"/>
    </source>
</evidence>
<feature type="compositionally biased region" description="Polar residues" evidence="5">
    <location>
        <begin position="397"/>
        <end position="408"/>
    </location>
</feature>
<evidence type="ECO:0000256" key="5">
    <source>
        <dbReference type="SAM" id="MobiDB-lite"/>
    </source>
</evidence>
<feature type="region of interest" description="Disordered" evidence="5">
    <location>
        <begin position="850"/>
        <end position="869"/>
    </location>
</feature>
<feature type="compositionally biased region" description="Pro residues" evidence="5">
    <location>
        <begin position="760"/>
        <end position="773"/>
    </location>
</feature>
<keyword evidence="10" id="KW-1185">Reference proteome</keyword>
<evidence type="ECO:0000256" key="4">
    <source>
        <dbReference type="ARBA" id="ARBA00023242"/>
    </source>
</evidence>
<dbReference type="GO" id="GO:0046540">
    <property type="term" value="C:U4/U6 x U5 tri-snRNP complex"/>
    <property type="evidence" value="ECO:0007669"/>
    <property type="project" value="InterPro"/>
</dbReference>
<feature type="transmembrane region" description="Helical" evidence="6">
    <location>
        <begin position="265"/>
        <end position="285"/>
    </location>
</feature>
<dbReference type="PANTHER" id="PTHR14212">
    <property type="entry name" value="U4/U6-ASSOCIATED RNA SPLICING FACTOR-RELATED"/>
    <property type="match status" value="1"/>
</dbReference>
<keyword evidence="4" id="KW-0539">Nucleus</keyword>
<dbReference type="Pfam" id="PF08572">
    <property type="entry name" value="PRP3"/>
    <property type="match status" value="1"/>
</dbReference>
<dbReference type="InterPro" id="IPR013881">
    <property type="entry name" value="Pre-mRNA_splic_Prp3_dom"/>
</dbReference>
<dbReference type="InterPro" id="IPR027104">
    <property type="entry name" value="Prp3"/>
</dbReference>
<name>A0A5N5LN41_9ROSI</name>
<comment type="caution">
    <text evidence="9">The sequence shown here is derived from an EMBL/GenBank/DDBJ whole genome shotgun (WGS) entry which is preliminary data.</text>
</comment>
<feature type="compositionally biased region" description="Basic and acidic residues" evidence="5">
    <location>
        <begin position="51"/>
        <end position="111"/>
    </location>
</feature>
<feature type="region of interest" description="Disordered" evidence="5">
    <location>
        <begin position="377"/>
        <end position="436"/>
    </location>
</feature>
<feature type="compositionally biased region" description="Basic and acidic residues" evidence="5">
    <location>
        <begin position="167"/>
        <end position="181"/>
    </location>
</feature>
<feature type="domain" description="Small nuclear ribonucleoprotein Prp3 C-terminal" evidence="7">
    <location>
        <begin position="882"/>
        <end position="1004"/>
    </location>
</feature>
<feature type="domain" description="Pre-mRNA-splicing factor 3" evidence="8">
    <location>
        <begin position="629"/>
        <end position="857"/>
    </location>
</feature>
<evidence type="ECO:0000256" key="1">
    <source>
        <dbReference type="ARBA" id="ARBA00004123"/>
    </source>
</evidence>
<organism evidence="9 10">
    <name type="scientific">Salix brachista</name>
    <dbReference type="NCBI Taxonomy" id="2182728"/>
    <lineage>
        <taxon>Eukaryota</taxon>
        <taxon>Viridiplantae</taxon>
        <taxon>Streptophyta</taxon>
        <taxon>Embryophyta</taxon>
        <taxon>Tracheophyta</taxon>
        <taxon>Spermatophyta</taxon>
        <taxon>Magnoliopsida</taxon>
        <taxon>eudicotyledons</taxon>
        <taxon>Gunneridae</taxon>
        <taxon>Pentapetalae</taxon>
        <taxon>rosids</taxon>
        <taxon>fabids</taxon>
        <taxon>Malpighiales</taxon>
        <taxon>Salicaceae</taxon>
        <taxon>Saliceae</taxon>
        <taxon>Salix</taxon>
    </lineage>
</organism>
<feature type="region of interest" description="Disordered" evidence="5">
    <location>
        <begin position="758"/>
        <end position="796"/>
    </location>
</feature>
<proteinExistence type="predicted"/>
<feature type="transmembrane region" description="Helical" evidence="6">
    <location>
        <begin position="243"/>
        <end position="259"/>
    </location>
</feature>
<feature type="compositionally biased region" description="Basic residues" evidence="5">
    <location>
        <begin position="780"/>
        <end position="789"/>
    </location>
</feature>
<evidence type="ECO:0000259" key="7">
    <source>
        <dbReference type="Pfam" id="PF06544"/>
    </source>
</evidence>
<protein>
    <submittedName>
        <fullName evidence="9">Uncharacterized protein</fullName>
    </submittedName>
</protein>
<dbReference type="AlphaFoldDB" id="A0A5N5LN41"/>
<sequence>MDRSFKRTRDDRDRDHYKHRSRDDKLRDSPDSHHHRSECESHQRDHHKSSRRDDTKLERSHEGEESADRRERSHDHKSSSSSRREEREGTYDAREEREGSRERKREKRERETAEEDYLKRKKRKDRGGGEDRVVVEKEKRNRRRFGEKVKEEDNMTDNNNNVNSFENVKRMDSSEAGVKEEVNDEPIGDGRGSTTENGGLWTTNVSSLSDSICFLMRDNEGGEWRDGICGSSALLSLCLKQKIGLCNFLCGLCVIWRWTGSGIFSGTMLAFAGLLWLNMVCMMAVTDFCTGDMRMEVLYWEICCEMISICALLEIENLLIIWLMLIFICFKLRGSVGKVEVILVIRVKAGTMEPCSLGGLELLSVDFGRGATLESFTKSPSDLPETSVAPVHPLPSKVSSISNTNENKGVSIARSHEVPGKSSTDGTSSDAGKSGNLSLDALTKAKKALQMQKELSEKLKRLPLSRKVNNTSSGGSLQGVLSSEATTTAVSTRAVSSSSTLSVSSTVSIKTPSTGVAPLPDITSMPNYEAVRRAQELAAKMGFRQDPEFAPLINLFPGQLPAEVSVPQKPTKAPVLRVDALGREIDEHGNVVNVTKPSNLSTLKVNINKQKQEAFQILKPELDVDPESNPYFDVKMGINKNKFLRPKRMTFQFVEEGKWLKEAEIMKLRNQFGEEREKDMKARQALHAKAKAAPDINPNLIEVSERVITKAKPKDPIPDIEWWDAPLLTGGTYGENDVLITKHRLKREKITIYVQHPRPIEPPAEPAPPPPQPLKLTKKEQKKLRTQRRLAREKDRQEMIRQGLIEPPKPKVKMSNLMKVLGSEATQDPTRLEKQIRTEAAEREQAHIDRNTARKLTPAERREKKERKLFDDPSTMETIVSIYKINSLSDKKTRFKVDVNAHENRLTGCTVITERICVVVVEGGSKSIKRYGKLMLRRINWAEAVNEDEGDDNEEKPVNKCMLVWQGSVAKPSFYRFSLHDCVTEAAARKYYADAGVAHYWDLAVNFSDDQM</sequence>
<gene>
    <name evidence="9" type="ORF">DKX38_012327</name>
</gene>
<feature type="transmembrane region" description="Helical" evidence="6">
    <location>
        <begin position="297"/>
        <end position="328"/>
    </location>
</feature>